<dbReference type="InterPro" id="IPR001763">
    <property type="entry name" value="Rhodanese-like_dom"/>
</dbReference>
<name>A0ABV3GF57_MICGL</name>
<evidence type="ECO:0000256" key="1">
    <source>
        <dbReference type="ARBA" id="ARBA00012245"/>
    </source>
</evidence>
<evidence type="ECO:0000256" key="2">
    <source>
        <dbReference type="ARBA" id="ARBA00022737"/>
    </source>
</evidence>
<dbReference type="CDD" id="cd01449">
    <property type="entry name" value="TST_Repeat_2"/>
    <property type="match status" value="1"/>
</dbReference>
<evidence type="ECO:0000313" key="6">
    <source>
        <dbReference type="Proteomes" id="UP001551675"/>
    </source>
</evidence>
<evidence type="ECO:0000313" key="5">
    <source>
        <dbReference type="EMBL" id="MEV0970184.1"/>
    </source>
</evidence>
<protein>
    <recommendedName>
        <fullName evidence="1">thiosulfate sulfurtransferase</fullName>
        <ecNumber evidence="1">2.8.1.1</ecNumber>
    </recommendedName>
</protein>
<evidence type="ECO:0000256" key="3">
    <source>
        <dbReference type="ARBA" id="ARBA00047549"/>
    </source>
</evidence>
<dbReference type="PANTHER" id="PTHR43855:SF1">
    <property type="entry name" value="THIOSULFATE SULFURTRANSFERASE"/>
    <property type="match status" value="1"/>
</dbReference>
<dbReference type="EMBL" id="JBFALK010000008">
    <property type="protein sequence ID" value="MEV0970184.1"/>
    <property type="molecule type" value="Genomic_DNA"/>
</dbReference>
<organism evidence="5 6">
    <name type="scientific">Microtetraspora glauca</name>
    <dbReference type="NCBI Taxonomy" id="1996"/>
    <lineage>
        <taxon>Bacteria</taxon>
        <taxon>Bacillati</taxon>
        <taxon>Actinomycetota</taxon>
        <taxon>Actinomycetes</taxon>
        <taxon>Streptosporangiales</taxon>
        <taxon>Streptosporangiaceae</taxon>
        <taxon>Microtetraspora</taxon>
    </lineage>
</organism>
<dbReference type="SMART" id="SM00450">
    <property type="entry name" value="RHOD"/>
    <property type="match status" value="2"/>
</dbReference>
<keyword evidence="2" id="KW-0677">Repeat</keyword>
<dbReference type="PROSITE" id="PS00380">
    <property type="entry name" value="RHODANESE_1"/>
    <property type="match status" value="1"/>
</dbReference>
<dbReference type="Proteomes" id="UP001551675">
    <property type="component" value="Unassembled WGS sequence"/>
</dbReference>
<comment type="catalytic activity">
    <reaction evidence="3">
        <text>thiosulfate + hydrogen cyanide = thiocyanate + sulfite + 2 H(+)</text>
        <dbReference type="Rhea" id="RHEA:16881"/>
        <dbReference type="ChEBI" id="CHEBI:15378"/>
        <dbReference type="ChEBI" id="CHEBI:17359"/>
        <dbReference type="ChEBI" id="CHEBI:18022"/>
        <dbReference type="ChEBI" id="CHEBI:18407"/>
        <dbReference type="ChEBI" id="CHEBI:33542"/>
        <dbReference type="EC" id="2.8.1.1"/>
    </reaction>
</comment>
<dbReference type="PROSITE" id="PS50206">
    <property type="entry name" value="RHODANESE_3"/>
    <property type="match status" value="2"/>
</dbReference>
<dbReference type="EC" id="2.8.1.1" evidence="1"/>
<dbReference type="Gene3D" id="3.40.250.10">
    <property type="entry name" value="Rhodanese-like domain"/>
    <property type="match status" value="2"/>
</dbReference>
<dbReference type="SUPFAM" id="SSF52821">
    <property type="entry name" value="Rhodanese/Cell cycle control phosphatase"/>
    <property type="match status" value="2"/>
</dbReference>
<dbReference type="CDD" id="cd01448">
    <property type="entry name" value="TST_Repeat_1"/>
    <property type="match status" value="1"/>
</dbReference>
<reference evidence="5 6" key="1">
    <citation type="submission" date="2024-06" db="EMBL/GenBank/DDBJ databases">
        <title>The Natural Products Discovery Center: Release of the First 8490 Sequenced Strains for Exploring Actinobacteria Biosynthetic Diversity.</title>
        <authorList>
            <person name="Kalkreuter E."/>
            <person name="Kautsar S.A."/>
            <person name="Yang D."/>
            <person name="Bader C.D."/>
            <person name="Teijaro C.N."/>
            <person name="Fluegel L."/>
            <person name="Davis C.M."/>
            <person name="Simpson J.R."/>
            <person name="Lauterbach L."/>
            <person name="Steele A.D."/>
            <person name="Gui C."/>
            <person name="Meng S."/>
            <person name="Li G."/>
            <person name="Viehrig K."/>
            <person name="Ye F."/>
            <person name="Su P."/>
            <person name="Kiefer A.F."/>
            <person name="Nichols A."/>
            <person name="Cepeda A.J."/>
            <person name="Yan W."/>
            <person name="Fan B."/>
            <person name="Jiang Y."/>
            <person name="Adhikari A."/>
            <person name="Zheng C.-J."/>
            <person name="Schuster L."/>
            <person name="Cowan T.M."/>
            <person name="Smanski M.J."/>
            <person name="Chevrette M.G."/>
            <person name="De Carvalho L.P.S."/>
            <person name="Shen B."/>
        </authorList>
    </citation>
    <scope>NUCLEOTIDE SEQUENCE [LARGE SCALE GENOMIC DNA]</scope>
    <source>
        <strain evidence="5 6">NPDC050100</strain>
    </source>
</reference>
<dbReference type="PANTHER" id="PTHR43855">
    <property type="entry name" value="THIOSULFATE SULFURTRANSFERASE"/>
    <property type="match status" value="1"/>
</dbReference>
<dbReference type="Pfam" id="PF00581">
    <property type="entry name" value="Rhodanese"/>
    <property type="match status" value="2"/>
</dbReference>
<accession>A0ABV3GF57</accession>
<feature type="domain" description="Rhodanese" evidence="4">
    <location>
        <begin position="18"/>
        <end position="135"/>
    </location>
</feature>
<keyword evidence="5" id="KW-0808">Transferase</keyword>
<dbReference type="InterPro" id="IPR036873">
    <property type="entry name" value="Rhodanese-like_dom_sf"/>
</dbReference>
<dbReference type="GO" id="GO:0016740">
    <property type="term" value="F:transferase activity"/>
    <property type="evidence" value="ECO:0007669"/>
    <property type="project" value="UniProtKB-KW"/>
</dbReference>
<proteinExistence type="predicted"/>
<feature type="domain" description="Rhodanese" evidence="4">
    <location>
        <begin position="165"/>
        <end position="270"/>
    </location>
</feature>
<gene>
    <name evidence="5" type="ORF">AB0I59_16225</name>
</gene>
<evidence type="ECO:0000259" key="4">
    <source>
        <dbReference type="PROSITE" id="PS50206"/>
    </source>
</evidence>
<keyword evidence="6" id="KW-1185">Reference proteome</keyword>
<sequence length="272" mass="28957">MSSSPAFIGTADLASRLTSPDVRVVDVRWELDDETAGERAYAAGHIPGAVYLSWLRDLSSDTDPIQGQLAEPERFARVLGAAGVGPDTTVVAYDDGGIYMAARLVWALRQYGHAKAHVLDGGLPAWRREGRPITGEVVEPGPREYPVPLARDLRATKDDVVAALDQGGTAIVDCRMDATYGAAGAHIPGATRLPAPVLFDGDGLLRAPADLRELAERAGIERGRPAILYCGGGISASAAFVALREIGFDRLRVYDGSWTEWGADPATPKESH</sequence>
<dbReference type="InterPro" id="IPR001307">
    <property type="entry name" value="Thiosulphate_STrfase_CS"/>
</dbReference>
<dbReference type="InterPro" id="IPR051126">
    <property type="entry name" value="Thiosulfate_sulfurtransferase"/>
</dbReference>
<dbReference type="RefSeq" id="WP_061255175.1">
    <property type="nucleotide sequence ID" value="NZ_JBFALK010000008.1"/>
</dbReference>
<comment type="caution">
    <text evidence="5">The sequence shown here is derived from an EMBL/GenBank/DDBJ whole genome shotgun (WGS) entry which is preliminary data.</text>
</comment>